<gene>
    <name evidence="2" type="ORF">BDV41DRAFT_553972</name>
</gene>
<sequence length="68" mass="8124">MLKHPWCVADICIIFYFISFPPTRTNLRTEEMLLFFYPPVPYISTRLVVTVELLLCNAIHKPRTLRKR</sequence>
<keyword evidence="1" id="KW-0472">Membrane</keyword>
<keyword evidence="1" id="KW-1133">Transmembrane helix</keyword>
<keyword evidence="1" id="KW-0812">Transmembrane</keyword>
<dbReference type="EMBL" id="ML738401">
    <property type="protein sequence ID" value="KAE8307650.1"/>
    <property type="molecule type" value="Genomic_DNA"/>
</dbReference>
<name>A0A5N6VKG1_9EURO</name>
<protein>
    <submittedName>
        <fullName evidence="2">Uncharacterized protein</fullName>
    </submittedName>
</protein>
<dbReference type="AlphaFoldDB" id="A0A5N6VKG1"/>
<proteinExistence type="predicted"/>
<feature type="transmembrane region" description="Helical" evidence="1">
    <location>
        <begin position="43"/>
        <end position="60"/>
    </location>
</feature>
<reference evidence="3" key="1">
    <citation type="submission" date="2019-04" db="EMBL/GenBank/DDBJ databases">
        <title>Friends and foes A comparative genomics studyof 23 Aspergillus species from section Flavi.</title>
        <authorList>
            <consortium name="DOE Joint Genome Institute"/>
            <person name="Kjaerbolling I."/>
            <person name="Vesth T."/>
            <person name="Frisvad J.C."/>
            <person name="Nybo J.L."/>
            <person name="Theobald S."/>
            <person name="Kildgaard S."/>
            <person name="Isbrandt T."/>
            <person name="Kuo A."/>
            <person name="Sato A."/>
            <person name="Lyhne E.K."/>
            <person name="Kogle M.E."/>
            <person name="Wiebenga A."/>
            <person name="Kun R.S."/>
            <person name="Lubbers R.J."/>
            <person name="Makela M.R."/>
            <person name="Barry K."/>
            <person name="Chovatia M."/>
            <person name="Clum A."/>
            <person name="Daum C."/>
            <person name="Haridas S."/>
            <person name="He G."/>
            <person name="LaButti K."/>
            <person name="Lipzen A."/>
            <person name="Mondo S."/>
            <person name="Riley R."/>
            <person name="Salamov A."/>
            <person name="Simmons B.A."/>
            <person name="Magnuson J.K."/>
            <person name="Henrissat B."/>
            <person name="Mortensen U.H."/>
            <person name="Larsen T.O."/>
            <person name="Devries R.P."/>
            <person name="Grigoriev I.V."/>
            <person name="Machida M."/>
            <person name="Baker S.E."/>
            <person name="Andersen M.R."/>
        </authorList>
    </citation>
    <scope>NUCLEOTIDE SEQUENCE [LARGE SCALE GENOMIC DNA]</scope>
    <source>
        <strain evidence="3">CBS 130015</strain>
    </source>
</reference>
<feature type="transmembrane region" description="Helical" evidence="1">
    <location>
        <begin position="7"/>
        <end position="23"/>
    </location>
</feature>
<evidence type="ECO:0000313" key="2">
    <source>
        <dbReference type="EMBL" id="KAE8307650.1"/>
    </source>
</evidence>
<accession>A0A5N6VKG1</accession>
<organism evidence="2 3">
    <name type="scientific">Aspergillus transmontanensis</name>
    <dbReference type="NCBI Taxonomy" id="1034304"/>
    <lineage>
        <taxon>Eukaryota</taxon>
        <taxon>Fungi</taxon>
        <taxon>Dikarya</taxon>
        <taxon>Ascomycota</taxon>
        <taxon>Pezizomycotina</taxon>
        <taxon>Eurotiomycetes</taxon>
        <taxon>Eurotiomycetidae</taxon>
        <taxon>Eurotiales</taxon>
        <taxon>Aspergillaceae</taxon>
        <taxon>Aspergillus</taxon>
        <taxon>Aspergillus subgen. Circumdati</taxon>
    </lineage>
</organism>
<evidence type="ECO:0000256" key="1">
    <source>
        <dbReference type="SAM" id="Phobius"/>
    </source>
</evidence>
<dbReference type="Proteomes" id="UP000325433">
    <property type="component" value="Unassembled WGS sequence"/>
</dbReference>
<keyword evidence="3" id="KW-1185">Reference proteome</keyword>
<evidence type="ECO:0000313" key="3">
    <source>
        <dbReference type="Proteomes" id="UP000325433"/>
    </source>
</evidence>